<keyword evidence="2" id="KW-1185">Reference proteome</keyword>
<dbReference type="InterPro" id="IPR052042">
    <property type="entry name" value="Tail_sheath_structural"/>
</dbReference>
<dbReference type="EMBL" id="LYXE01000120">
    <property type="protein sequence ID" value="PDV97895.1"/>
    <property type="molecule type" value="Genomic_DNA"/>
</dbReference>
<dbReference type="OrthoDB" id="9767864at2"/>
<dbReference type="PANTHER" id="PTHR35861:SF1">
    <property type="entry name" value="PHAGE TAIL SHEATH PROTEIN"/>
    <property type="match status" value="1"/>
</dbReference>
<organism evidence="1 2">
    <name type="scientific">Candidatus Chloroploca asiatica</name>
    <dbReference type="NCBI Taxonomy" id="1506545"/>
    <lineage>
        <taxon>Bacteria</taxon>
        <taxon>Bacillati</taxon>
        <taxon>Chloroflexota</taxon>
        <taxon>Chloroflexia</taxon>
        <taxon>Chloroflexales</taxon>
        <taxon>Chloroflexineae</taxon>
        <taxon>Oscillochloridaceae</taxon>
        <taxon>Candidatus Chloroploca</taxon>
    </lineage>
</organism>
<evidence type="ECO:0000313" key="1">
    <source>
        <dbReference type="EMBL" id="PDV97895.1"/>
    </source>
</evidence>
<proteinExistence type="predicted"/>
<accession>A0A2H3KZU4</accession>
<sequence length="628" mass="68395">MVRGLSFVDDIPVVASDPQRADIACFVGFVAQRRASAGGEVMRWLAARGWPMQTTVPPVEATARDALPASLTLVAPANRLTVTLDGRTQTLVLPVEPMTSTRLVQTLNSLMAGGYAYTDAQGRLVLGSDTQGVRASVQVRRNPALGFALDTLVAGETLRITTIPDLTNLPIPIDTWDMFDQLFAWEQRVFDAQGTTGHSYLGAAVRSFFAQGGRKCYVVRVGDPPWLEPAADQTREDRLYTLMNQVIPGYPDRIEVDPLDQTTWKGVAHLLGLTDVSFVCLPDLPDLVSAARVASELPMPLPGPEERFVVCSEPVAPPADREEVAIRAPRCDDDGYEAWARAVRLVGDMLARYQRETQLVAAIPLPEAGHAMQQHPLGGLVANGEGPLAHHLNDRATGIASAFVQLVYPWVKTPGSARLPERLEAPDAVVVGLLARNALARGTYQSAATLRLGDVYDIVPGLRRDQMQAAVLDNPRRSAQSHILEERVTLLGPTPAGFRLLSDVTTSLDESYRLASVNRLIATLVRAARLLGESLVFEPSGPLLWRRLREQMEQLLRGLWRQGALRGEAAGEAFQVRCDRSTMTQQDLDQGRLIAEVTFTPTVSLEQIQVVLALAEGGQVSLVGGRRD</sequence>
<dbReference type="Proteomes" id="UP000220922">
    <property type="component" value="Unassembled WGS sequence"/>
</dbReference>
<name>A0A2H3KZU4_9CHLR</name>
<reference evidence="1 2" key="1">
    <citation type="submission" date="2016-05" db="EMBL/GenBank/DDBJ databases">
        <authorList>
            <person name="Lavstsen T."/>
            <person name="Jespersen J.S."/>
        </authorList>
    </citation>
    <scope>NUCLEOTIDE SEQUENCE [LARGE SCALE GENOMIC DNA]</scope>
    <source>
        <strain evidence="1 2">B7-9</strain>
    </source>
</reference>
<dbReference type="AlphaFoldDB" id="A0A2H3KZU4"/>
<gene>
    <name evidence="1" type="ORF">A9Q02_17130</name>
</gene>
<dbReference type="RefSeq" id="WP_097654038.1">
    <property type="nucleotide sequence ID" value="NZ_LYXE01000120.1"/>
</dbReference>
<protein>
    <recommendedName>
        <fullName evidence="3">Tail sheath protein C-terminal domain-containing protein</fullName>
    </recommendedName>
</protein>
<dbReference type="PANTHER" id="PTHR35861">
    <property type="match status" value="1"/>
</dbReference>
<comment type="caution">
    <text evidence="1">The sequence shown here is derived from an EMBL/GenBank/DDBJ whole genome shotgun (WGS) entry which is preliminary data.</text>
</comment>
<evidence type="ECO:0008006" key="3">
    <source>
        <dbReference type="Google" id="ProtNLM"/>
    </source>
</evidence>
<evidence type="ECO:0000313" key="2">
    <source>
        <dbReference type="Proteomes" id="UP000220922"/>
    </source>
</evidence>